<protein>
    <recommendedName>
        <fullName evidence="3">Nicotinic acid mononucleotide adenyltransferase</fullName>
    </recommendedName>
</protein>
<reference evidence="1 2" key="1">
    <citation type="submission" date="2015-01" db="EMBL/GenBank/DDBJ databases">
        <authorList>
            <person name="Xiang T."/>
            <person name="Song Y."/>
            <person name="Huang L."/>
            <person name="Wang B."/>
            <person name="Wu P."/>
        </authorList>
    </citation>
    <scope>NUCLEOTIDE SEQUENCE [LARGE SCALE GENOMIC DNA]</scope>
    <source>
        <strain evidence="1 2">CcD38</strain>
    </source>
</reference>
<dbReference type="EMBL" id="CDOI01000159">
    <property type="protein sequence ID" value="CEN47731.1"/>
    <property type="molecule type" value="Genomic_DNA"/>
</dbReference>
<dbReference type="Proteomes" id="UP000045051">
    <property type="component" value="Unassembled WGS sequence"/>
</dbReference>
<evidence type="ECO:0000313" key="2">
    <source>
        <dbReference type="Proteomes" id="UP000045051"/>
    </source>
</evidence>
<dbReference type="RefSeq" id="WP_042344692.1">
    <property type="nucleotide sequence ID" value="NZ_BOQK01000042.1"/>
</dbReference>
<sequence>MKKIFIIPILMLLTLSSCSVDDKYDNRLHLHEFLHSFDLWHIDINQTMGNARIPMLSRAFTMTFHYNTEVTANNNLVGLGTIGNGYGLRIGRYNTSGDHLTISHDRDGVFHFKVVQISSNEIDLIDLDSDAVYRLIGYRKAKFDYNQLFFDNIAYFLQEYEFWQKSHTSVQGLENPFDQENFLFFFNNKGAYAFETKHSLYNSNLIGFGTYRIESTNFKDVKRLILLYGRDTEVFELRVINDQTIELYHLKSRTTYEFVGMRNIVFLKDKDSPQREKVQ</sequence>
<dbReference type="AlphaFoldDB" id="A0A0B7I728"/>
<evidence type="ECO:0000313" key="1">
    <source>
        <dbReference type="EMBL" id="CEN47731.1"/>
    </source>
</evidence>
<name>A0A0B7I728_9FLAO</name>
<dbReference type="PROSITE" id="PS51257">
    <property type="entry name" value="PROKAR_LIPOPROTEIN"/>
    <property type="match status" value="1"/>
</dbReference>
<organism evidence="1 2">
    <name type="scientific">Capnocytophaga canis</name>
    <dbReference type="NCBI Taxonomy" id="1848903"/>
    <lineage>
        <taxon>Bacteria</taxon>
        <taxon>Pseudomonadati</taxon>
        <taxon>Bacteroidota</taxon>
        <taxon>Flavobacteriia</taxon>
        <taxon>Flavobacteriales</taxon>
        <taxon>Flavobacteriaceae</taxon>
        <taxon>Capnocytophaga</taxon>
    </lineage>
</organism>
<proteinExistence type="predicted"/>
<evidence type="ECO:0008006" key="3">
    <source>
        <dbReference type="Google" id="ProtNLM"/>
    </source>
</evidence>
<keyword evidence="2" id="KW-1185">Reference proteome</keyword>
<gene>
    <name evidence="1" type="ORF">CCAND38_470004</name>
</gene>
<dbReference type="GeneID" id="97264361"/>
<accession>A0A0B7I728</accession>